<evidence type="ECO:0000256" key="7">
    <source>
        <dbReference type="SAM" id="MobiDB-lite"/>
    </source>
</evidence>
<evidence type="ECO:0000256" key="2">
    <source>
        <dbReference type="ARBA" id="ARBA00013855"/>
    </source>
</evidence>
<comment type="similarity">
    <text evidence="1 5">Belongs to the MreC family.</text>
</comment>
<evidence type="ECO:0000313" key="10">
    <source>
        <dbReference type="Proteomes" id="UP000005019"/>
    </source>
</evidence>
<dbReference type="Proteomes" id="UP000005019">
    <property type="component" value="Unassembled WGS sequence"/>
</dbReference>
<dbReference type="NCBIfam" id="TIGR00219">
    <property type="entry name" value="mreC"/>
    <property type="match status" value="1"/>
</dbReference>
<dbReference type="PANTHER" id="PTHR34138">
    <property type="entry name" value="CELL SHAPE-DETERMINING PROTEIN MREC"/>
    <property type="match status" value="1"/>
</dbReference>
<name>F5RFT6_METUF</name>
<evidence type="ECO:0000256" key="4">
    <source>
        <dbReference type="ARBA" id="ARBA00032089"/>
    </source>
</evidence>
<feature type="domain" description="Rod shape-determining protein MreC beta-barrel core" evidence="8">
    <location>
        <begin position="111"/>
        <end position="257"/>
    </location>
</feature>
<evidence type="ECO:0000256" key="5">
    <source>
        <dbReference type="PIRNR" id="PIRNR038471"/>
    </source>
</evidence>
<evidence type="ECO:0000313" key="9">
    <source>
        <dbReference type="EMBL" id="EGK70612.1"/>
    </source>
</evidence>
<dbReference type="eggNOG" id="COG1792">
    <property type="taxonomic scope" value="Bacteria"/>
</dbReference>
<dbReference type="InterPro" id="IPR042177">
    <property type="entry name" value="Cell/Rod_1"/>
</dbReference>
<sequence length="285" mass="30663">MRLVLLVSASLTLIVVDHRLHYLELVRQGLSVMTTPLQVAAGMPVKGVRSAGEYFADLAHLQDENARLRREQTELATIRLRQEQLDQENARLRALLDMRERVQIDARVAEVIYAVRDPFSRRVVIDKGLTHGVEPGSPVTDDLGIIGQVTRVYPLNAEVTLISDKDQALPVQVARTGVRAVMFGAGSGLLELRYLAADVDLREGDRIVTSGLDGVFPPGLPVAAVKSVDRDGVGGFVRILCVPVAGVEAHSTVLILKPGKPVDPDTAAAGTAPAADKPADKAPKK</sequence>
<evidence type="ECO:0000256" key="3">
    <source>
        <dbReference type="ARBA" id="ARBA00022960"/>
    </source>
</evidence>
<dbReference type="Gene3D" id="2.40.10.350">
    <property type="entry name" value="Rod shape-determining protein MreC, domain 2"/>
    <property type="match status" value="1"/>
</dbReference>
<feature type="compositionally biased region" description="Low complexity" evidence="7">
    <location>
        <begin position="264"/>
        <end position="276"/>
    </location>
</feature>
<dbReference type="GO" id="GO:0005886">
    <property type="term" value="C:plasma membrane"/>
    <property type="evidence" value="ECO:0007669"/>
    <property type="project" value="TreeGrafter"/>
</dbReference>
<evidence type="ECO:0000256" key="6">
    <source>
        <dbReference type="SAM" id="Coils"/>
    </source>
</evidence>
<feature type="region of interest" description="Disordered" evidence="7">
    <location>
        <begin position="260"/>
        <end position="285"/>
    </location>
</feature>
<dbReference type="Gene3D" id="2.40.10.340">
    <property type="entry name" value="Rod shape-determining protein MreC, domain 1"/>
    <property type="match status" value="1"/>
</dbReference>
<dbReference type="AlphaFoldDB" id="F5RFT6"/>
<evidence type="ECO:0000256" key="1">
    <source>
        <dbReference type="ARBA" id="ARBA00009369"/>
    </source>
</evidence>
<dbReference type="STRING" id="1000565.METUNv1_03173"/>
<gene>
    <name evidence="9" type="ORF">METUNv1_03173</name>
</gene>
<accession>F5RFT6</accession>
<dbReference type="PANTHER" id="PTHR34138:SF1">
    <property type="entry name" value="CELL SHAPE-DETERMINING PROTEIN MREC"/>
    <property type="match status" value="1"/>
</dbReference>
<dbReference type="Pfam" id="PF04085">
    <property type="entry name" value="MreC"/>
    <property type="match status" value="1"/>
</dbReference>
<organism evidence="9 10">
    <name type="scientific">Methyloversatilis universalis (strain ATCC BAA-1314 / DSM 25237 / JCM 13912 / CCUG 52030 / FAM5)</name>
    <dbReference type="NCBI Taxonomy" id="1000565"/>
    <lineage>
        <taxon>Bacteria</taxon>
        <taxon>Pseudomonadati</taxon>
        <taxon>Pseudomonadota</taxon>
        <taxon>Betaproteobacteria</taxon>
        <taxon>Nitrosomonadales</taxon>
        <taxon>Sterolibacteriaceae</taxon>
        <taxon>Methyloversatilis</taxon>
    </lineage>
</organism>
<reference evidence="9 10" key="1">
    <citation type="journal article" date="2011" name="J. Bacteriol.">
        <title>Genome sequence of Methyloversatilis universalis FAM5T, a methylotrophic representative of the order Rhodocyclales.</title>
        <authorList>
            <person name="Kittichotirat W."/>
            <person name="Good N.M."/>
            <person name="Hall R."/>
            <person name="Bringel F."/>
            <person name="Lajus A."/>
            <person name="Medigue C."/>
            <person name="Smalley N.E."/>
            <person name="Beck D."/>
            <person name="Bumgarner R."/>
            <person name="Vuilleumier S."/>
            <person name="Kalyuzhnaya M.G."/>
        </authorList>
    </citation>
    <scope>NUCLEOTIDE SEQUENCE [LARGE SCALE GENOMIC DNA]</scope>
    <source>
        <strain evidence="10">ATCC BAA-1314 / JCM 13912 / FAM5</strain>
    </source>
</reference>
<comment type="caution">
    <text evidence="9">The sequence shown here is derived from an EMBL/GenBank/DDBJ whole genome shotgun (WGS) entry which is preliminary data.</text>
</comment>
<feature type="coiled-coil region" evidence="6">
    <location>
        <begin position="51"/>
        <end position="105"/>
    </location>
</feature>
<comment type="function">
    <text evidence="5">Involved in formation and maintenance of cell shape.</text>
</comment>
<keyword evidence="3 5" id="KW-0133">Cell shape</keyword>
<dbReference type="PIRSF" id="PIRSF038471">
    <property type="entry name" value="MreC"/>
    <property type="match status" value="1"/>
</dbReference>
<keyword evidence="10" id="KW-1185">Reference proteome</keyword>
<dbReference type="InterPro" id="IPR055342">
    <property type="entry name" value="MreC_beta-barrel_core"/>
</dbReference>
<dbReference type="GO" id="GO:0008360">
    <property type="term" value="P:regulation of cell shape"/>
    <property type="evidence" value="ECO:0007669"/>
    <property type="project" value="UniProtKB-KW"/>
</dbReference>
<dbReference type="InterPro" id="IPR007221">
    <property type="entry name" value="MreC"/>
</dbReference>
<protein>
    <recommendedName>
        <fullName evidence="2 5">Cell shape-determining protein MreC</fullName>
    </recommendedName>
    <alternativeName>
        <fullName evidence="4 5">Cell shape protein MreC</fullName>
    </alternativeName>
</protein>
<proteinExistence type="inferred from homology"/>
<dbReference type="EMBL" id="AFHG01000056">
    <property type="protein sequence ID" value="EGK70612.1"/>
    <property type="molecule type" value="Genomic_DNA"/>
</dbReference>
<evidence type="ECO:0000259" key="8">
    <source>
        <dbReference type="Pfam" id="PF04085"/>
    </source>
</evidence>
<keyword evidence="6" id="KW-0175">Coiled coil</keyword>
<dbReference type="InterPro" id="IPR042175">
    <property type="entry name" value="Cell/Rod_MreC_2"/>
</dbReference>